<dbReference type="SUPFAM" id="SSF53448">
    <property type="entry name" value="Nucleotide-diphospho-sugar transferases"/>
    <property type="match status" value="1"/>
</dbReference>
<keyword evidence="4" id="KW-0677">Repeat</keyword>
<protein>
    <recommendedName>
        <fullName evidence="6">Lethal giant larvae (Lgl)-like C-terminal domain-containing protein</fullName>
    </recommendedName>
</protein>
<comment type="similarity">
    <text evidence="1">Belongs to the WD repeat L(2)GL family.</text>
</comment>
<dbReference type="SUPFAM" id="SSF50998">
    <property type="entry name" value="Quinoprotein alcohol dehydrogenase-like"/>
    <property type="match status" value="1"/>
</dbReference>
<evidence type="ECO:0000256" key="5">
    <source>
        <dbReference type="PROSITE-ProRule" id="PRU00221"/>
    </source>
</evidence>
<evidence type="ECO:0000256" key="2">
    <source>
        <dbReference type="ARBA" id="ARBA00022483"/>
    </source>
</evidence>
<dbReference type="InterPro" id="IPR013905">
    <property type="entry name" value="Lgl_C_dom"/>
</dbReference>
<dbReference type="GO" id="GO:0045159">
    <property type="term" value="F:myosin II binding"/>
    <property type="evidence" value="ECO:0007669"/>
    <property type="project" value="TreeGrafter"/>
</dbReference>
<dbReference type="PROSITE" id="PS50082">
    <property type="entry name" value="WD_REPEATS_2"/>
    <property type="match status" value="1"/>
</dbReference>
<dbReference type="GO" id="GO:0006887">
    <property type="term" value="P:exocytosis"/>
    <property type="evidence" value="ECO:0007669"/>
    <property type="project" value="UniProtKB-KW"/>
</dbReference>
<dbReference type="PANTHER" id="PTHR10241">
    <property type="entry name" value="LETHAL 2 GIANT LARVAE PROTEIN"/>
    <property type="match status" value="1"/>
</dbReference>
<dbReference type="OrthoDB" id="19944at2759"/>
<dbReference type="InterPro" id="IPR002495">
    <property type="entry name" value="Glyco_trans_8"/>
</dbReference>
<feature type="domain" description="Lethal giant larvae (Lgl)-like C-terminal" evidence="6">
    <location>
        <begin position="517"/>
        <end position="905"/>
    </location>
</feature>
<dbReference type="GO" id="GO:0005096">
    <property type="term" value="F:GTPase activator activity"/>
    <property type="evidence" value="ECO:0007669"/>
    <property type="project" value="TreeGrafter"/>
</dbReference>
<accession>A0A6H0Y016</accession>
<dbReference type="InterPro" id="IPR036322">
    <property type="entry name" value="WD40_repeat_dom_sf"/>
</dbReference>
<dbReference type="Pfam" id="PF00400">
    <property type="entry name" value="WD40"/>
    <property type="match status" value="1"/>
</dbReference>
<dbReference type="InterPro" id="IPR015943">
    <property type="entry name" value="WD40/YVTN_repeat-like_dom_sf"/>
</dbReference>
<evidence type="ECO:0000256" key="4">
    <source>
        <dbReference type="ARBA" id="ARBA00022737"/>
    </source>
</evidence>
<dbReference type="PANTHER" id="PTHR10241:SF25">
    <property type="entry name" value="TOMOSYN, ISOFORM C"/>
    <property type="match status" value="1"/>
</dbReference>
<dbReference type="SUPFAM" id="SSF50978">
    <property type="entry name" value="WD40 repeat-like"/>
    <property type="match status" value="1"/>
</dbReference>
<gene>
    <name evidence="7" type="ORF">AMS68_005889</name>
</gene>
<dbReference type="GO" id="GO:0016757">
    <property type="term" value="F:glycosyltransferase activity"/>
    <property type="evidence" value="ECO:0007669"/>
    <property type="project" value="InterPro"/>
</dbReference>
<dbReference type="GO" id="GO:0005737">
    <property type="term" value="C:cytoplasm"/>
    <property type="evidence" value="ECO:0007669"/>
    <property type="project" value="TreeGrafter"/>
</dbReference>
<dbReference type="InterPro" id="IPR019775">
    <property type="entry name" value="WD40_repeat_CS"/>
</dbReference>
<feature type="repeat" description="WD" evidence="5">
    <location>
        <begin position="237"/>
        <end position="263"/>
    </location>
</feature>
<dbReference type="InterPro" id="IPR001680">
    <property type="entry name" value="WD40_rpt"/>
</dbReference>
<dbReference type="InterPro" id="IPR011047">
    <property type="entry name" value="Quinoprotein_ADH-like_sf"/>
</dbReference>
<evidence type="ECO:0000256" key="1">
    <source>
        <dbReference type="ARBA" id="ARBA00008070"/>
    </source>
</evidence>
<dbReference type="Proteomes" id="UP000503462">
    <property type="component" value="Chromosome 4"/>
</dbReference>
<evidence type="ECO:0000313" key="7">
    <source>
        <dbReference type="EMBL" id="QIX00372.1"/>
    </source>
</evidence>
<keyword evidence="3 5" id="KW-0853">WD repeat</keyword>
<dbReference type="SMART" id="SM00320">
    <property type="entry name" value="WD40"/>
    <property type="match status" value="3"/>
</dbReference>
<dbReference type="InterPro" id="IPR029044">
    <property type="entry name" value="Nucleotide-diphossugar_trans"/>
</dbReference>
<dbReference type="GO" id="GO:0019905">
    <property type="term" value="F:syntaxin binding"/>
    <property type="evidence" value="ECO:0007669"/>
    <property type="project" value="TreeGrafter"/>
</dbReference>
<evidence type="ECO:0000259" key="6">
    <source>
        <dbReference type="Pfam" id="PF08596"/>
    </source>
</evidence>
<dbReference type="GO" id="GO:0006893">
    <property type="term" value="P:Golgi to plasma membrane transport"/>
    <property type="evidence" value="ECO:0007669"/>
    <property type="project" value="TreeGrafter"/>
</dbReference>
<name>A0A6H0Y016_9PEZI</name>
<evidence type="ECO:0000256" key="3">
    <source>
        <dbReference type="ARBA" id="ARBA00022574"/>
    </source>
</evidence>
<keyword evidence="2" id="KW-0268">Exocytosis</keyword>
<dbReference type="PROSITE" id="PS00678">
    <property type="entry name" value="WD_REPEATS_1"/>
    <property type="match status" value="1"/>
</dbReference>
<organism evidence="7 8">
    <name type="scientific">Peltaster fructicola</name>
    <dbReference type="NCBI Taxonomy" id="286661"/>
    <lineage>
        <taxon>Eukaryota</taxon>
        <taxon>Fungi</taxon>
        <taxon>Dikarya</taxon>
        <taxon>Ascomycota</taxon>
        <taxon>Pezizomycotina</taxon>
        <taxon>Dothideomycetes</taxon>
        <taxon>Dothideomycetes incertae sedis</taxon>
        <taxon>Peltaster</taxon>
    </lineage>
</organism>
<dbReference type="Gene3D" id="2.130.10.10">
    <property type="entry name" value="YVTN repeat-like/Quinoprotein amine dehydrogenase"/>
    <property type="match status" value="2"/>
</dbReference>
<evidence type="ECO:0000313" key="8">
    <source>
        <dbReference type="Proteomes" id="UP000503462"/>
    </source>
</evidence>
<proteinExistence type="inferred from homology"/>
<dbReference type="Pfam" id="PF08596">
    <property type="entry name" value="Lgl_C"/>
    <property type="match status" value="1"/>
</dbReference>
<dbReference type="Pfam" id="PF01501">
    <property type="entry name" value="Glyco_transf_8"/>
    <property type="match status" value="1"/>
</dbReference>
<dbReference type="EMBL" id="CP051142">
    <property type="protein sequence ID" value="QIX00372.1"/>
    <property type="molecule type" value="Genomic_DNA"/>
</dbReference>
<sequence>MAGLLRSRQAGISNDLSAGLTSDLFVLDALENFGVNSQISTLAYDPVQSLLAVGTRSSQFGPGCIYLYGQKRVCVCLQLPPRGASVTTLQFCAEKLICLDSKHDVSIYSLESKKLLATYSPPGVVTAICTDPMLDYALIGLQTGNIIAYDIDREAPTAFTIQNLWTEVEPRARPPIVALQLHPKDIGTLLIGYGHGAVLYSFKANKSIRHYHYEIPARAPGGDGSAVLLNTIRRPRLTHVAWHPSGTFVLTGHEDSSLVFWDVLKDGRMISARTRTDVDIATPGSAPVMNPQDVAGPKEPIFRISWCANGQNPDDTGVLIAGGASADAVTKGLCFLELGPTPIYATSNWEGLAAHFDSPKRQRILPTPPGAEVINFCPIPRTSPHFAGGHDPIAIITLLSSGELLTLSFPSGIPISPSNQLHPGLTFVHPFLQKVTVTAMGRERWLGMTENRQQGPLICKGGMEAPHLMKRYERRNVIQAAHGDGTLRIWDIGHGDEIENDKMVQVDVARALGRFTNVDIVQMSQSGESGELAVGTRNGEVIAFRWGRNRFTGRERPEHEENRPGQLTGVAHRIEPTLKEGLLPLTLLDQQNGPTTAVKMSDVGFVAAGFEGGSIVVIDLRGPAIILNTNVAEFARSEKQSTFRKRTSNPLKADWAVQMEFSVMTLEGEQWSSILLHVGTAQGVLATFKVVPDPSGRYTVQFVGTVSLDARVVYIHPINIDTGSPAFASQHAVAALRSGGHVNGSLVVATINSIHIFKPATSKGAHKSFDSYFCDAAGIIRFQDQGHAILGLFGDGSARAFSIPALKELAVIKLADRLDVRRFADAAISPAGDIIAYTGPSELAVLSVFGTGETLIQDNDTLWNPAALLPPRPTISAVSWVTGTQYVTPLDMDTLIGGPGRPPSKRMIAQAQADEAQRRAGIGSATQQDEGYMAYMQRQIQERTAKLGSIGDTMENLETTSQNWLQDVNKYVGQQKRSAATGCPLVQALEHDYLATQPKSSSVIPLSDPNSRYAYVTLLAPDRTHNPDIYTDNYFTGIRILAYQILHAKETKSEHDVPFIVLAVNGTSQAKKDRLRRDGATILEIDSVPLPSWMHAMSNPAWTNIFDKLRMWELTQFERVIFVDADVLLTKPLDGAFESAVKLTDFSKSPSTGKLPEEYVLLAGMETAVEHHFPPTLEGGDFERGEYFNAGFMVIKPSHSVLEYYLSVLNTPNAFDTEFAEQDMLNAIHRLDGPMPFEPLDPIWNIHRPMQADLDAGVHSVHAKWWILHHQDLAPYMAHWRWKMEGYFEAWDASHA</sequence>
<reference evidence="7 8" key="1">
    <citation type="journal article" date="2016" name="Sci. Rep.">
        <title>Peltaster fructicola genome reveals evolution from an invasive phytopathogen to an ectophytic parasite.</title>
        <authorList>
            <person name="Xu C."/>
            <person name="Chen H."/>
            <person name="Gleason M.L."/>
            <person name="Xu J.R."/>
            <person name="Liu H."/>
            <person name="Zhang R."/>
            <person name="Sun G."/>
        </authorList>
    </citation>
    <scope>NUCLEOTIDE SEQUENCE [LARGE SCALE GENOMIC DNA]</scope>
    <source>
        <strain evidence="7 8">LNHT1506</strain>
    </source>
</reference>
<keyword evidence="8" id="KW-1185">Reference proteome</keyword>
<dbReference type="Gene3D" id="3.90.550.10">
    <property type="entry name" value="Spore Coat Polysaccharide Biosynthesis Protein SpsA, Chain A"/>
    <property type="match status" value="1"/>
</dbReference>
<dbReference type="GO" id="GO:0005886">
    <property type="term" value="C:plasma membrane"/>
    <property type="evidence" value="ECO:0007669"/>
    <property type="project" value="TreeGrafter"/>
</dbReference>